<comment type="caution">
    <text evidence="1">The sequence shown here is derived from an EMBL/GenBank/DDBJ whole genome shotgun (WGS) entry which is preliminary data.</text>
</comment>
<dbReference type="EMBL" id="JAPFFM010000017">
    <property type="protein sequence ID" value="KAJ6696285.1"/>
    <property type="molecule type" value="Genomic_DNA"/>
</dbReference>
<protein>
    <submittedName>
        <fullName evidence="1">Uncharacterized protein</fullName>
    </submittedName>
</protein>
<sequence>MFLTSVFFFNGFYSYELSRNIVIIQSILLPKAFASSGFSFCNCCTNFLVGSPLGYYCAGDNRISRFES</sequence>
<name>A0A9Q0T0N6_9ROSI</name>
<reference evidence="1" key="1">
    <citation type="submission" date="2022-11" db="EMBL/GenBank/DDBJ databases">
        <authorList>
            <person name="Hyden B.L."/>
            <person name="Feng K."/>
            <person name="Yates T."/>
            <person name="Jawdy S."/>
            <person name="Smart L.B."/>
            <person name="Muchero W."/>
        </authorList>
    </citation>
    <scope>NUCLEOTIDE SEQUENCE</scope>
    <source>
        <tissue evidence="1">Shoot tip</tissue>
    </source>
</reference>
<accession>A0A9Q0T0N6</accession>
<keyword evidence="2" id="KW-1185">Reference proteome</keyword>
<dbReference type="Proteomes" id="UP001151752">
    <property type="component" value="Chromosome 3"/>
</dbReference>
<organism evidence="1 2">
    <name type="scientific">Salix koriyanagi</name>
    <dbReference type="NCBI Taxonomy" id="2511006"/>
    <lineage>
        <taxon>Eukaryota</taxon>
        <taxon>Viridiplantae</taxon>
        <taxon>Streptophyta</taxon>
        <taxon>Embryophyta</taxon>
        <taxon>Tracheophyta</taxon>
        <taxon>Spermatophyta</taxon>
        <taxon>Magnoliopsida</taxon>
        <taxon>eudicotyledons</taxon>
        <taxon>Gunneridae</taxon>
        <taxon>Pentapetalae</taxon>
        <taxon>rosids</taxon>
        <taxon>fabids</taxon>
        <taxon>Malpighiales</taxon>
        <taxon>Salicaceae</taxon>
        <taxon>Saliceae</taxon>
        <taxon>Salix</taxon>
    </lineage>
</organism>
<evidence type="ECO:0000313" key="1">
    <source>
        <dbReference type="EMBL" id="KAJ6696285.1"/>
    </source>
</evidence>
<reference evidence="1" key="2">
    <citation type="journal article" date="2023" name="Int. J. Mol. Sci.">
        <title>De Novo Assembly and Annotation of 11 Diverse Shrub Willow (Salix) Genomes Reveals Novel Gene Organization in Sex-Linked Regions.</title>
        <authorList>
            <person name="Hyden B."/>
            <person name="Feng K."/>
            <person name="Yates T.B."/>
            <person name="Jawdy S."/>
            <person name="Cereghino C."/>
            <person name="Smart L.B."/>
            <person name="Muchero W."/>
        </authorList>
    </citation>
    <scope>NUCLEOTIDE SEQUENCE</scope>
    <source>
        <tissue evidence="1">Shoot tip</tissue>
    </source>
</reference>
<dbReference type="AlphaFoldDB" id="A0A9Q0T0N6"/>
<evidence type="ECO:0000313" key="2">
    <source>
        <dbReference type="Proteomes" id="UP001151752"/>
    </source>
</evidence>
<gene>
    <name evidence="1" type="ORF">OIU74_015221</name>
</gene>
<proteinExistence type="predicted"/>